<keyword evidence="13" id="KW-1185">Reference proteome</keyword>
<comment type="similarity">
    <text evidence="10">Belongs to the protein kinase superfamily.</text>
</comment>
<gene>
    <name evidence="12" type="ORF">TM35_000011000</name>
</gene>
<keyword evidence="2 10" id="KW-0723">Serine/threonine-protein kinase</keyword>
<dbReference type="SUPFAM" id="SSF56112">
    <property type="entry name" value="Protein kinase-like (PK-like)"/>
    <property type="match status" value="1"/>
</dbReference>
<dbReference type="Gene3D" id="1.10.510.10">
    <property type="entry name" value="Transferase(Phosphotransferase) domain 1"/>
    <property type="match status" value="1"/>
</dbReference>
<proteinExistence type="inferred from homology"/>
<dbReference type="PANTHER" id="PTHR22967:SF57">
    <property type="entry name" value="AUXILIN, ISOFORM A-RELATED"/>
    <property type="match status" value="1"/>
</dbReference>
<dbReference type="InterPro" id="IPR017441">
    <property type="entry name" value="Protein_kinase_ATP_BS"/>
</dbReference>
<feature type="domain" description="Protein kinase" evidence="11">
    <location>
        <begin position="39"/>
        <end position="318"/>
    </location>
</feature>
<dbReference type="Pfam" id="PF00069">
    <property type="entry name" value="Pkinase"/>
    <property type="match status" value="1"/>
</dbReference>
<keyword evidence="6 9" id="KW-0067">ATP-binding</keyword>
<keyword evidence="4 9" id="KW-0547">Nucleotide-binding</keyword>
<dbReference type="PROSITE" id="PS00108">
    <property type="entry name" value="PROTEIN_KINASE_ST"/>
    <property type="match status" value="1"/>
</dbReference>
<dbReference type="AlphaFoldDB" id="A0A1X0P9C1"/>
<evidence type="ECO:0000256" key="1">
    <source>
        <dbReference type="ARBA" id="ARBA00012513"/>
    </source>
</evidence>
<dbReference type="RefSeq" id="XP_028887289.1">
    <property type="nucleotide sequence ID" value="XM_029020781.1"/>
</dbReference>
<dbReference type="GO" id="GO:0005737">
    <property type="term" value="C:cytoplasm"/>
    <property type="evidence" value="ECO:0007669"/>
    <property type="project" value="TreeGrafter"/>
</dbReference>
<comment type="catalytic activity">
    <reaction evidence="8">
        <text>L-seryl-[protein] + ATP = O-phospho-L-seryl-[protein] + ADP + H(+)</text>
        <dbReference type="Rhea" id="RHEA:17989"/>
        <dbReference type="Rhea" id="RHEA-COMP:9863"/>
        <dbReference type="Rhea" id="RHEA-COMP:11604"/>
        <dbReference type="ChEBI" id="CHEBI:15378"/>
        <dbReference type="ChEBI" id="CHEBI:29999"/>
        <dbReference type="ChEBI" id="CHEBI:30616"/>
        <dbReference type="ChEBI" id="CHEBI:83421"/>
        <dbReference type="ChEBI" id="CHEBI:456216"/>
        <dbReference type="EC" id="2.7.11.1"/>
    </reaction>
</comment>
<evidence type="ECO:0000256" key="6">
    <source>
        <dbReference type="ARBA" id="ARBA00022840"/>
    </source>
</evidence>
<dbReference type="STRING" id="67003.A0A1X0P9C1"/>
<sequence length="340" mass="38692">MGTHVSSCAQVVKEALLYARGFSSNSKHPSTVIIKGIEYNVGRILGEGANSFVYEGQDVRSGNLVALKRFLLNDQDQQPNQIMEEASLHRSLCPHPSIVTFYDSDVVELPGHPLPEVWIVMELCDDPSLANYINMRMSVKQPFAVREVYEICDCIVRIVAYLHSQSPPVSHWDIKAENFLFADSQNLKLCDFGSATRLYYAPKDAYQISIAEAELEEKMTLLYRSPESLDLWSKQRVDTKCDIWSLGVLVYLLVFFEMPFQPNTLEIIDGKPIRFRGEENTVPLEFRPLMEVVMNTMLVKDPSKRGDIFEVSNRLSAITLLPPVPRPRPGFQSSQRPRFE</sequence>
<dbReference type="PROSITE" id="PS00107">
    <property type="entry name" value="PROTEIN_KINASE_ATP"/>
    <property type="match status" value="1"/>
</dbReference>
<protein>
    <recommendedName>
        <fullName evidence="1">non-specific serine/threonine protein kinase</fullName>
        <ecNumber evidence="1">2.7.11.1</ecNumber>
    </recommendedName>
</protein>
<dbReference type="GO" id="GO:0005524">
    <property type="term" value="F:ATP binding"/>
    <property type="evidence" value="ECO:0007669"/>
    <property type="project" value="UniProtKB-UniRule"/>
</dbReference>
<dbReference type="GeneID" id="39980561"/>
<keyword evidence="3" id="KW-0808">Transferase</keyword>
<reference evidence="12 13" key="1">
    <citation type="submission" date="2017-03" db="EMBL/GenBank/DDBJ databases">
        <title>An alternative strategy for trypanosome survival in the mammalian bloodstream revealed through genome and transcriptome analysis of the ubiquitous bovine parasite Trypanosoma (Megatrypanum) theileri.</title>
        <authorList>
            <person name="Kelly S."/>
            <person name="Ivens A."/>
            <person name="Mott A."/>
            <person name="O'Neill E."/>
            <person name="Emms D."/>
            <person name="Macleod O."/>
            <person name="Voorheis P."/>
            <person name="Matthews J."/>
            <person name="Matthews K."/>
            <person name="Carrington M."/>
        </authorList>
    </citation>
    <scope>NUCLEOTIDE SEQUENCE [LARGE SCALE GENOMIC DNA]</scope>
    <source>
        <strain evidence="12">Edinburgh</strain>
    </source>
</reference>
<comment type="caution">
    <text evidence="12">The sequence shown here is derived from an EMBL/GenBank/DDBJ whole genome shotgun (WGS) entry which is preliminary data.</text>
</comment>
<evidence type="ECO:0000256" key="2">
    <source>
        <dbReference type="ARBA" id="ARBA00022527"/>
    </source>
</evidence>
<comment type="catalytic activity">
    <reaction evidence="7">
        <text>L-threonyl-[protein] + ATP = O-phospho-L-threonyl-[protein] + ADP + H(+)</text>
        <dbReference type="Rhea" id="RHEA:46608"/>
        <dbReference type="Rhea" id="RHEA-COMP:11060"/>
        <dbReference type="Rhea" id="RHEA-COMP:11605"/>
        <dbReference type="ChEBI" id="CHEBI:15378"/>
        <dbReference type="ChEBI" id="CHEBI:30013"/>
        <dbReference type="ChEBI" id="CHEBI:30616"/>
        <dbReference type="ChEBI" id="CHEBI:61977"/>
        <dbReference type="ChEBI" id="CHEBI:456216"/>
        <dbReference type="EC" id="2.7.11.1"/>
    </reaction>
</comment>
<dbReference type="InterPro" id="IPR008271">
    <property type="entry name" value="Ser/Thr_kinase_AS"/>
</dbReference>
<dbReference type="InterPro" id="IPR011009">
    <property type="entry name" value="Kinase-like_dom_sf"/>
</dbReference>
<dbReference type="PROSITE" id="PS50011">
    <property type="entry name" value="PROTEIN_KINASE_DOM"/>
    <property type="match status" value="1"/>
</dbReference>
<dbReference type="VEuPathDB" id="TriTrypDB:TM35_000011000"/>
<evidence type="ECO:0000259" key="11">
    <source>
        <dbReference type="PROSITE" id="PS50011"/>
    </source>
</evidence>
<evidence type="ECO:0000256" key="4">
    <source>
        <dbReference type="ARBA" id="ARBA00022741"/>
    </source>
</evidence>
<keyword evidence="5 12" id="KW-0418">Kinase</keyword>
<dbReference type="PANTHER" id="PTHR22967">
    <property type="entry name" value="SERINE/THREONINE PROTEIN KINASE"/>
    <property type="match status" value="1"/>
</dbReference>
<dbReference type="OrthoDB" id="248923at2759"/>
<dbReference type="EMBL" id="NBCO01000001">
    <property type="protein sequence ID" value="ORC93223.1"/>
    <property type="molecule type" value="Genomic_DNA"/>
</dbReference>
<dbReference type="Proteomes" id="UP000192257">
    <property type="component" value="Unassembled WGS sequence"/>
</dbReference>
<dbReference type="GO" id="GO:0004674">
    <property type="term" value="F:protein serine/threonine kinase activity"/>
    <property type="evidence" value="ECO:0007669"/>
    <property type="project" value="UniProtKB-KW"/>
</dbReference>
<organism evidence="12 13">
    <name type="scientific">Trypanosoma theileri</name>
    <dbReference type="NCBI Taxonomy" id="67003"/>
    <lineage>
        <taxon>Eukaryota</taxon>
        <taxon>Discoba</taxon>
        <taxon>Euglenozoa</taxon>
        <taxon>Kinetoplastea</taxon>
        <taxon>Metakinetoplastina</taxon>
        <taxon>Trypanosomatida</taxon>
        <taxon>Trypanosomatidae</taxon>
        <taxon>Trypanosoma</taxon>
    </lineage>
</organism>
<evidence type="ECO:0000256" key="7">
    <source>
        <dbReference type="ARBA" id="ARBA00047899"/>
    </source>
</evidence>
<evidence type="ECO:0000313" key="13">
    <source>
        <dbReference type="Proteomes" id="UP000192257"/>
    </source>
</evidence>
<evidence type="ECO:0000256" key="10">
    <source>
        <dbReference type="RuleBase" id="RU000304"/>
    </source>
</evidence>
<feature type="binding site" evidence="9">
    <location>
        <position position="68"/>
    </location>
    <ligand>
        <name>ATP</name>
        <dbReference type="ChEBI" id="CHEBI:30616"/>
    </ligand>
</feature>
<dbReference type="EC" id="2.7.11.1" evidence="1"/>
<evidence type="ECO:0000313" key="12">
    <source>
        <dbReference type="EMBL" id="ORC93223.1"/>
    </source>
</evidence>
<evidence type="ECO:0000256" key="8">
    <source>
        <dbReference type="ARBA" id="ARBA00048679"/>
    </source>
</evidence>
<dbReference type="InterPro" id="IPR000719">
    <property type="entry name" value="Prot_kinase_dom"/>
</dbReference>
<name>A0A1X0P9C1_9TRYP</name>
<accession>A0A1X0P9C1</accession>
<evidence type="ECO:0000256" key="3">
    <source>
        <dbReference type="ARBA" id="ARBA00022679"/>
    </source>
</evidence>
<evidence type="ECO:0000256" key="9">
    <source>
        <dbReference type="PROSITE-ProRule" id="PRU10141"/>
    </source>
</evidence>
<evidence type="ECO:0000256" key="5">
    <source>
        <dbReference type="ARBA" id="ARBA00022777"/>
    </source>
</evidence>
<dbReference type="SMART" id="SM00220">
    <property type="entry name" value="S_TKc"/>
    <property type="match status" value="1"/>
</dbReference>